<name>A0A8A7KJ13_9FIRM</name>
<proteinExistence type="predicted"/>
<reference evidence="1" key="1">
    <citation type="submission" date="2019-12" db="EMBL/GenBank/DDBJ databases">
        <authorList>
            <person name="zhang j."/>
            <person name="sun C.M."/>
        </authorList>
    </citation>
    <scope>NUCLEOTIDE SEQUENCE</scope>
    <source>
        <strain evidence="1">NS-1</strain>
    </source>
</reference>
<dbReference type="SUPFAM" id="SSF46785">
    <property type="entry name" value="Winged helix' DNA-binding domain"/>
    <property type="match status" value="1"/>
</dbReference>
<evidence type="ECO:0008006" key="3">
    <source>
        <dbReference type="Google" id="ProtNLM"/>
    </source>
</evidence>
<dbReference type="KEGG" id="ifn:GM661_13070"/>
<evidence type="ECO:0000313" key="1">
    <source>
        <dbReference type="EMBL" id="QTL98827.1"/>
    </source>
</evidence>
<gene>
    <name evidence="1" type="ORF">GM661_13070</name>
</gene>
<dbReference type="Proteomes" id="UP000665020">
    <property type="component" value="Chromosome"/>
</dbReference>
<dbReference type="AlphaFoldDB" id="A0A8A7KJ13"/>
<sequence>MLIFVFAPERGIITVVRRRRIQAINFAAKSLLFRIYNHEVNLNKRGENAVENIFEHLNWKKDFLNSIIRKLKRDGLIVEKNGILKLTKSGQKSVLLACEDVIAI</sequence>
<organism evidence="1 2">
    <name type="scientific">Iocasia fonsfrigidae</name>
    <dbReference type="NCBI Taxonomy" id="2682810"/>
    <lineage>
        <taxon>Bacteria</taxon>
        <taxon>Bacillati</taxon>
        <taxon>Bacillota</taxon>
        <taxon>Clostridia</taxon>
        <taxon>Halanaerobiales</taxon>
        <taxon>Halanaerobiaceae</taxon>
        <taxon>Iocasia</taxon>
    </lineage>
</organism>
<dbReference type="EMBL" id="CP046640">
    <property type="protein sequence ID" value="QTL98827.1"/>
    <property type="molecule type" value="Genomic_DNA"/>
</dbReference>
<dbReference type="InterPro" id="IPR036390">
    <property type="entry name" value="WH_DNA-bd_sf"/>
</dbReference>
<dbReference type="RefSeq" id="WP_230867224.1">
    <property type="nucleotide sequence ID" value="NZ_CP046640.1"/>
</dbReference>
<evidence type="ECO:0000313" key="2">
    <source>
        <dbReference type="Proteomes" id="UP000665020"/>
    </source>
</evidence>
<protein>
    <recommendedName>
        <fullName evidence="3">ArnR1-like winged helix-turn-helix domain-containing protein</fullName>
    </recommendedName>
</protein>
<keyword evidence="2" id="KW-1185">Reference proteome</keyword>
<accession>A0A8A7KJ13</accession>